<reference evidence="2 3" key="1">
    <citation type="submission" date="2023-02" db="EMBL/GenBank/DDBJ databases">
        <title>Genome sequence of Sphingobacterium sp. KACC 22765.</title>
        <authorList>
            <person name="Kim S."/>
            <person name="Heo J."/>
            <person name="Kwon S.-W."/>
        </authorList>
    </citation>
    <scope>NUCLEOTIDE SEQUENCE [LARGE SCALE GENOMIC DNA]</scope>
    <source>
        <strain evidence="2 3">KACC 22765</strain>
    </source>
</reference>
<evidence type="ECO:0000259" key="1">
    <source>
        <dbReference type="Pfam" id="PF21012"/>
    </source>
</evidence>
<feature type="domain" description="DUF6850" evidence="1">
    <location>
        <begin position="46"/>
        <end position="508"/>
    </location>
</feature>
<proteinExistence type="predicted"/>
<gene>
    <name evidence="2" type="ORF">PQ465_14190</name>
</gene>
<evidence type="ECO:0000313" key="2">
    <source>
        <dbReference type="EMBL" id="WDF67452.1"/>
    </source>
</evidence>
<dbReference type="Proteomes" id="UP001221558">
    <property type="component" value="Chromosome"/>
</dbReference>
<dbReference type="EMBL" id="CP117880">
    <property type="protein sequence ID" value="WDF67452.1"/>
    <property type="molecule type" value="Genomic_DNA"/>
</dbReference>
<dbReference type="InterPro" id="IPR049236">
    <property type="entry name" value="DUF6850"/>
</dbReference>
<dbReference type="Pfam" id="PF21012">
    <property type="entry name" value="DUF6850"/>
    <property type="match status" value="1"/>
</dbReference>
<keyword evidence="3" id="KW-1185">Reference proteome</keyword>
<name>A0ABY7WG30_9SPHI</name>
<organism evidence="2 3">
    <name type="scientific">Sphingobacterium oryzagri</name>
    <dbReference type="NCBI Taxonomy" id="3025669"/>
    <lineage>
        <taxon>Bacteria</taxon>
        <taxon>Pseudomonadati</taxon>
        <taxon>Bacteroidota</taxon>
        <taxon>Sphingobacteriia</taxon>
        <taxon>Sphingobacteriales</taxon>
        <taxon>Sphingobacteriaceae</taxon>
        <taxon>Sphingobacterium</taxon>
    </lineage>
</organism>
<evidence type="ECO:0000313" key="3">
    <source>
        <dbReference type="Proteomes" id="UP001221558"/>
    </source>
</evidence>
<sequence>MRYILLTWFVFCSLFVCGQQPFRSDSLSNNFSASQRIDFLFRNASLMQDSLGQKFGEATLSFQVDERNFRNSQVAQSRSDATLETRGINYLGKKTVVSGMFSYQKSWEDSLSYFLAGLEDNSMPSYYFVEKAGQFERQTYRANAHIGQQVAKHWSVNAALDYTHHWATRSVDPRMDLYSMTWIFKPAVSYAFGRYLLSLQPIYGRGSGQTDLSYKKSSASEGSAYSKSHYVSNYGYGTIQRLDTATLRQYDRYRGLYFQGRFRPRSYELLWSLGYEKRINENTHDAVNLDNYYVTQSFDLQTYSIDVLIAQQRANGASLQLQFFTRNGVDAGRFRGHNYFLSQWKLDLSAVQNFQEQSAWPIALGLNVNAAYDERDDAASSHYAERQWLTFALPFSVTRIWNRRERLRLQLNPSLRLPLRNSLVIPATQINSFSLGIAYPEYYYYAVKSMSIASRLTFLTSKLWTKSPLGFFVEANVTKPFRYRGDIFPGTTLYSGNNFQAKAGLSFYL</sequence>
<dbReference type="RefSeq" id="WP_274266181.1">
    <property type="nucleotide sequence ID" value="NZ_CP117880.1"/>
</dbReference>
<protein>
    <recommendedName>
        <fullName evidence="1">DUF6850 domain-containing protein</fullName>
    </recommendedName>
</protein>
<accession>A0ABY7WG30</accession>